<name>A0A9Q0R7D2_ANAIG</name>
<gene>
    <name evidence="1" type="ORF">M0811_11406</name>
</gene>
<dbReference type="EMBL" id="JAPDFW010000101">
    <property type="protein sequence ID" value="KAJ5069894.1"/>
    <property type="molecule type" value="Genomic_DNA"/>
</dbReference>
<evidence type="ECO:0000313" key="2">
    <source>
        <dbReference type="Proteomes" id="UP001149090"/>
    </source>
</evidence>
<protein>
    <submittedName>
        <fullName evidence="1">Uncharacterized protein</fullName>
    </submittedName>
</protein>
<comment type="caution">
    <text evidence="1">The sequence shown here is derived from an EMBL/GenBank/DDBJ whole genome shotgun (WGS) entry which is preliminary data.</text>
</comment>
<dbReference type="Proteomes" id="UP001149090">
    <property type="component" value="Unassembled WGS sequence"/>
</dbReference>
<organism evidence="1 2">
    <name type="scientific">Anaeramoeba ignava</name>
    <name type="common">Anaerobic marine amoeba</name>
    <dbReference type="NCBI Taxonomy" id="1746090"/>
    <lineage>
        <taxon>Eukaryota</taxon>
        <taxon>Metamonada</taxon>
        <taxon>Anaeramoebidae</taxon>
        <taxon>Anaeramoeba</taxon>
    </lineage>
</organism>
<keyword evidence="2" id="KW-1185">Reference proteome</keyword>
<reference evidence="1" key="1">
    <citation type="submission" date="2022-10" db="EMBL/GenBank/DDBJ databases">
        <title>Novel sulphate-reducing endosymbionts in the free-living metamonad Anaeramoeba.</title>
        <authorList>
            <person name="Jerlstrom-Hultqvist J."/>
            <person name="Cepicka I."/>
            <person name="Gallot-Lavallee L."/>
            <person name="Salas-Leiva D."/>
            <person name="Curtis B.A."/>
            <person name="Zahonova K."/>
            <person name="Pipaliya S."/>
            <person name="Dacks J."/>
            <person name="Roger A.J."/>
        </authorList>
    </citation>
    <scope>NUCLEOTIDE SEQUENCE</scope>
    <source>
        <strain evidence="1">BMAN</strain>
    </source>
</reference>
<sequence>MDLNQNIKQLKKIKKNFIQNNLSNQNNLLDTSEKLLFTENLAEMNLQILLTIEKLLQKLSKNKKKSLLIKETKLNFLNQGNNSKQVQLANNGLWKKIQQINQIILSQFDDKKNDQFLLNKTLGFENKLLKHEIVQNQEDSIENPIHFHYQELLSGENIFDNQKSIQIQIKNFQLKKNNN</sequence>
<accession>A0A9Q0R7D2</accession>
<evidence type="ECO:0000313" key="1">
    <source>
        <dbReference type="EMBL" id="KAJ5069894.1"/>
    </source>
</evidence>
<dbReference type="AlphaFoldDB" id="A0A9Q0R7D2"/>
<proteinExistence type="predicted"/>